<evidence type="ECO:0000313" key="1">
    <source>
        <dbReference type="EMBL" id="ODN42596.1"/>
    </source>
</evidence>
<dbReference type="EMBL" id="MDTU01000001">
    <property type="protein sequence ID" value="ODN42596.1"/>
    <property type="molecule type" value="Genomic_DNA"/>
</dbReference>
<accession>A0ABX3A151</accession>
<reference evidence="1 2" key="1">
    <citation type="submission" date="2016-08" db="EMBL/GenBank/DDBJ databases">
        <title>Draft genome sequence of Candidatus Piscirickettsia litoralis, from seawater.</title>
        <authorList>
            <person name="Wan X."/>
            <person name="Lee A.J."/>
            <person name="Hou S."/>
            <person name="Donachie S.P."/>
        </authorList>
    </citation>
    <scope>NUCLEOTIDE SEQUENCE [LARGE SCALE GENOMIC DNA]</scope>
    <source>
        <strain evidence="1 2">Y2</strain>
    </source>
</reference>
<evidence type="ECO:0000313" key="2">
    <source>
        <dbReference type="Proteomes" id="UP000094329"/>
    </source>
</evidence>
<dbReference type="Proteomes" id="UP000094329">
    <property type="component" value="Unassembled WGS sequence"/>
</dbReference>
<keyword evidence="2" id="KW-1185">Reference proteome</keyword>
<dbReference type="RefSeq" id="WP_069312392.1">
    <property type="nucleotide sequence ID" value="NZ_MDTU01000001.1"/>
</dbReference>
<comment type="caution">
    <text evidence="1">The sequence shown here is derived from an EMBL/GenBank/DDBJ whole genome shotgun (WGS) entry which is preliminary data.</text>
</comment>
<dbReference type="InterPro" id="IPR029058">
    <property type="entry name" value="AB_hydrolase_fold"/>
</dbReference>
<organism evidence="1 2">
    <name type="scientific">Piscirickettsia litoralis</name>
    <dbReference type="NCBI Taxonomy" id="1891921"/>
    <lineage>
        <taxon>Bacteria</taxon>
        <taxon>Pseudomonadati</taxon>
        <taxon>Pseudomonadota</taxon>
        <taxon>Gammaproteobacteria</taxon>
        <taxon>Thiotrichales</taxon>
        <taxon>Piscirickettsiaceae</taxon>
        <taxon>Piscirickettsia</taxon>
    </lineage>
</organism>
<evidence type="ECO:0008006" key="3">
    <source>
        <dbReference type="Google" id="ProtNLM"/>
    </source>
</evidence>
<proteinExistence type="predicted"/>
<sequence length="139" mass="16116">MKKRTDKSLLIISDLFGIDHIKQDNHYLQEVSQQYSQLGYQHYIYSAPELAKIKHSHQLTEQELHCQFIHKNALEKAAENLVNDRSSYDLAIGFSIGGTMLWQAALKNSGLCRALICISSTRLRYEKSRPYMPHICSFW</sequence>
<protein>
    <recommendedName>
        <fullName evidence="3">Dienelactone hydrolase domain-containing protein</fullName>
    </recommendedName>
</protein>
<gene>
    <name evidence="1" type="ORF">BGC07_06205</name>
</gene>
<name>A0ABX3A151_9GAMM</name>
<dbReference type="SUPFAM" id="SSF53474">
    <property type="entry name" value="alpha/beta-Hydrolases"/>
    <property type="match status" value="1"/>
</dbReference>